<evidence type="ECO:0000313" key="2">
    <source>
        <dbReference type="EMBL" id="KAF9738073.1"/>
    </source>
</evidence>
<protein>
    <submittedName>
        <fullName evidence="2">Uncharacterized protein</fullName>
    </submittedName>
</protein>
<dbReference type="EMBL" id="WJXW01000003">
    <property type="protein sequence ID" value="KAF9738073.1"/>
    <property type="molecule type" value="Genomic_DNA"/>
</dbReference>
<keyword evidence="3" id="KW-1185">Reference proteome</keyword>
<dbReference type="Proteomes" id="UP000756921">
    <property type="component" value="Unassembled WGS sequence"/>
</dbReference>
<sequence>MAHLSFVTSHMTALVPDTRVGVRGCKPTSSPVAVPPSGAHKQALRRPWFHPETRYLHARGGKLRASKLRGSTFRNGLQLALNPVSFERSSFPETSLALRFPPSIQGRRPLRGSGPFALEWGGYLVTITNMRNYEAFGSRQLRWAAVAHSTLMPVPTADPTQPTHGLESTENLSTRPGTTARKPPHQVDWQ</sequence>
<gene>
    <name evidence="2" type="ORF">PMIN01_03356</name>
</gene>
<evidence type="ECO:0000256" key="1">
    <source>
        <dbReference type="SAM" id="MobiDB-lite"/>
    </source>
</evidence>
<dbReference type="AlphaFoldDB" id="A0A9P6GN05"/>
<name>A0A9P6GN05_9PLEO</name>
<comment type="caution">
    <text evidence="2">The sequence shown here is derived from an EMBL/GenBank/DDBJ whole genome shotgun (WGS) entry which is preliminary data.</text>
</comment>
<feature type="region of interest" description="Disordered" evidence="1">
    <location>
        <begin position="154"/>
        <end position="190"/>
    </location>
</feature>
<proteinExistence type="predicted"/>
<accession>A0A9P6GN05</accession>
<organism evidence="2 3">
    <name type="scientific">Paraphaeosphaeria minitans</name>
    <dbReference type="NCBI Taxonomy" id="565426"/>
    <lineage>
        <taxon>Eukaryota</taxon>
        <taxon>Fungi</taxon>
        <taxon>Dikarya</taxon>
        <taxon>Ascomycota</taxon>
        <taxon>Pezizomycotina</taxon>
        <taxon>Dothideomycetes</taxon>
        <taxon>Pleosporomycetidae</taxon>
        <taxon>Pleosporales</taxon>
        <taxon>Massarineae</taxon>
        <taxon>Didymosphaeriaceae</taxon>
        <taxon>Paraphaeosphaeria</taxon>
    </lineage>
</organism>
<reference evidence="2" key="1">
    <citation type="journal article" date="2020" name="Mol. Plant Microbe Interact.">
        <title>Genome Sequence of the Biocontrol Agent Coniothyrium minitans strain Conio (IMI 134523).</title>
        <authorList>
            <person name="Patel D."/>
            <person name="Shittu T.A."/>
            <person name="Baroncelli R."/>
            <person name="Muthumeenakshi S."/>
            <person name="Osborne T.H."/>
            <person name="Janganan T.K."/>
            <person name="Sreenivasaprasad S."/>
        </authorList>
    </citation>
    <scope>NUCLEOTIDE SEQUENCE</scope>
    <source>
        <strain evidence="2">Conio</strain>
    </source>
</reference>
<feature type="compositionally biased region" description="Polar residues" evidence="1">
    <location>
        <begin position="158"/>
        <end position="177"/>
    </location>
</feature>
<evidence type="ECO:0000313" key="3">
    <source>
        <dbReference type="Proteomes" id="UP000756921"/>
    </source>
</evidence>